<dbReference type="AlphaFoldDB" id="A0A0A9BFY0"/>
<reference evidence="1" key="2">
    <citation type="journal article" date="2015" name="Data Brief">
        <title>Shoot transcriptome of the giant reed, Arundo donax.</title>
        <authorList>
            <person name="Barrero R.A."/>
            <person name="Guerrero F.D."/>
            <person name="Moolhuijzen P."/>
            <person name="Goolsby J.A."/>
            <person name="Tidwell J."/>
            <person name="Bellgard S.E."/>
            <person name="Bellgard M.I."/>
        </authorList>
    </citation>
    <scope>NUCLEOTIDE SEQUENCE</scope>
    <source>
        <tissue evidence="1">Shoot tissue taken approximately 20 cm above the soil surface</tissue>
    </source>
</reference>
<sequence length="33" mass="4040">MPRSCIGRRTRSSINLFTLLHCWELLKHNEKWI</sequence>
<name>A0A0A9BFY0_ARUDO</name>
<dbReference type="EMBL" id="GBRH01239693">
    <property type="protein sequence ID" value="JAD58202.1"/>
    <property type="molecule type" value="Transcribed_RNA"/>
</dbReference>
<proteinExistence type="predicted"/>
<accession>A0A0A9BFY0</accession>
<organism evidence="1">
    <name type="scientific">Arundo donax</name>
    <name type="common">Giant reed</name>
    <name type="synonym">Donax arundinaceus</name>
    <dbReference type="NCBI Taxonomy" id="35708"/>
    <lineage>
        <taxon>Eukaryota</taxon>
        <taxon>Viridiplantae</taxon>
        <taxon>Streptophyta</taxon>
        <taxon>Embryophyta</taxon>
        <taxon>Tracheophyta</taxon>
        <taxon>Spermatophyta</taxon>
        <taxon>Magnoliopsida</taxon>
        <taxon>Liliopsida</taxon>
        <taxon>Poales</taxon>
        <taxon>Poaceae</taxon>
        <taxon>PACMAD clade</taxon>
        <taxon>Arundinoideae</taxon>
        <taxon>Arundineae</taxon>
        <taxon>Arundo</taxon>
    </lineage>
</organism>
<protein>
    <submittedName>
        <fullName evidence="1">Uncharacterized protein</fullName>
    </submittedName>
</protein>
<reference evidence="1" key="1">
    <citation type="submission" date="2014-09" db="EMBL/GenBank/DDBJ databases">
        <authorList>
            <person name="Magalhaes I.L.F."/>
            <person name="Oliveira U."/>
            <person name="Santos F.R."/>
            <person name="Vidigal T.H.D.A."/>
            <person name="Brescovit A.D."/>
            <person name="Santos A.J."/>
        </authorList>
    </citation>
    <scope>NUCLEOTIDE SEQUENCE</scope>
    <source>
        <tissue evidence="1">Shoot tissue taken approximately 20 cm above the soil surface</tissue>
    </source>
</reference>
<evidence type="ECO:0000313" key="1">
    <source>
        <dbReference type="EMBL" id="JAD58202.1"/>
    </source>
</evidence>